<name>A0A9R0J8N1_SPIOL</name>
<evidence type="ECO:0000256" key="2">
    <source>
        <dbReference type="ARBA" id="ARBA00023242"/>
    </source>
</evidence>
<dbReference type="GO" id="GO:0005652">
    <property type="term" value="C:nuclear lamina"/>
    <property type="evidence" value="ECO:0007669"/>
    <property type="project" value="UniProtKB-SubCell"/>
</dbReference>
<feature type="region of interest" description="Disordered" evidence="6">
    <location>
        <begin position="932"/>
        <end position="973"/>
    </location>
</feature>
<evidence type="ECO:0000256" key="1">
    <source>
        <dbReference type="ARBA" id="ARBA00023054"/>
    </source>
</evidence>
<gene>
    <name evidence="8" type="primary">LOC110801845</name>
</gene>
<protein>
    <submittedName>
        <fullName evidence="8">Nuclear matrix constituent protein 1</fullName>
    </submittedName>
</protein>
<evidence type="ECO:0000313" key="7">
    <source>
        <dbReference type="Proteomes" id="UP000813463"/>
    </source>
</evidence>
<proteinExistence type="inferred from homology"/>
<keyword evidence="2" id="KW-0539">Nucleus</keyword>
<dbReference type="OrthoDB" id="673795at2759"/>
<dbReference type="Proteomes" id="UP000813463">
    <property type="component" value="Chromosome 3"/>
</dbReference>
<comment type="subcellular location">
    <subcellularLocation>
        <location evidence="3">Nucleus lamina</location>
    </subcellularLocation>
</comment>
<feature type="coiled-coil region" evidence="5">
    <location>
        <begin position="313"/>
        <end position="605"/>
    </location>
</feature>
<sequence>MFTPQRKAPWTPATSIPRTEPRINTRYLQTPSAKGKTAAFLDAPPIPPPTSSLAAAENVVFDGGNLEDWRRFKEVGLLDESSLERKDRQATLDKISRLEQELFDYQYNMGLLLIEKKDLVSKTEELGQEVSEAEEILKRERTAHLISVSEADKREENLKNALQVERRCLVDLERALRDIHEEHAKNKNTSETTVADLNSRMEELQRQNLDVEKRSRTVDAKLAESNRKNSELDRKLQDLEVHENILQREKLSLTQERESHELYFQKQKEDMIEWERKLQEGEQRLCESRRILNEREEKLHEIDISSKVKESNIVELQTKIDLANETLRKVEDDVKKQLVDLDIKEKKAEAIKCKLEAREKQLQEEEERINARENMELEKLENEHKVMLNAKMHEFELEMKQKEAALEEEMKSQKEAVDLKETEINHLELKLSKRELALDKKLERLKDKEKDFEVNNKALKEQEKCLKAEAKRLEVEKKQVNTDKESLETLRKEIEMLRDNVRKQELHIEEERKNLADAERERLDNLRLQSNLKQEIDNVRRQNELIEKEAADLKLERVKFEKDWEALDEKRSIVDNEIQTLAEKKANFEKLRNSEEERLKRERTENEGHLHLELESFRLQKESFEARMKQEKLILAEEAKNKQALMCQDFEQQKQDLYNDMQKRREEWAKLVEEKERTLEDMRLREMSSLKHLKEDAEKNRGEMEIEHRHIQKEKVELELNKKQFEETRIEISKDIKALDNLSKKLKKQREQLVSERGHFVALIEKIKCCKTCGDSAQAFLCSNIQLPTVEGSSHFPKFSRDDQNDAKDDLAPIRNVNKAESSLPGGVDRDPPQLGGLKRHLRQCTSILFNLSPKKGIQDTGNHVMEETAQSASYVQANEHVREQTFTVDEVNVRAGTSPVDDLGQTFEKVYDAMNMSQSDVRDDNIDDSQIVDEFDNGSEGQGIKEPEKSGLKNGQHKPGRKRGPGVQRTHSVKAVIEDAKAILMDGSVAEMEVKPNDSVGANVNNEEKIIHADVTHAARKRRRSQASKVTESEQDIEQSEGNADSVTTGGRRKRRQTVATALPTPGQKRYNLRRHTVAASSGKPENEDEVSSKDTNQAVQIEDETPAQLLDVAAASDRKLHFVQVSTTRSVEFSSDRYNAAANVADNHVDTAKSAKSRLFSEEVKTVEDALLSEVSERSENVEEDRSMVNENEEEDGDEYGSDDDMHEDDDGDEDDDHPGQASVGKKLWKFFTS</sequence>
<feature type="compositionally biased region" description="Acidic residues" evidence="6">
    <location>
        <begin position="1193"/>
        <end position="1219"/>
    </location>
</feature>
<dbReference type="RefSeq" id="XP_021862951.1">
    <property type="nucleotide sequence ID" value="XM_022007259.2"/>
</dbReference>
<evidence type="ECO:0000256" key="6">
    <source>
        <dbReference type="SAM" id="MobiDB-lite"/>
    </source>
</evidence>
<evidence type="ECO:0000256" key="3">
    <source>
        <dbReference type="ARBA" id="ARBA00024186"/>
    </source>
</evidence>
<feature type="compositionally biased region" description="Basic residues" evidence="6">
    <location>
        <begin position="956"/>
        <end position="965"/>
    </location>
</feature>
<dbReference type="PANTHER" id="PTHR31908">
    <property type="entry name" value="PROTEIN CROWDED NUCLEI 4"/>
    <property type="match status" value="1"/>
</dbReference>
<dbReference type="PANTHER" id="PTHR31908:SF9">
    <property type="entry name" value="PROTEIN CROWDED NUCLEI 3"/>
    <property type="match status" value="1"/>
</dbReference>
<keyword evidence="1 5" id="KW-0175">Coiled coil</keyword>
<dbReference type="AlphaFoldDB" id="A0A9R0J8N1"/>
<dbReference type="KEGG" id="soe:110801845"/>
<feature type="compositionally biased region" description="Basic and acidic residues" evidence="6">
    <location>
        <begin position="1177"/>
        <end position="1190"/>
    </location>
</feature>
<feature type="region of interest" description="Disordered" evidence="6">
    <location>
        <begin position="1"/>
        <end position="24"/>
    </location>
</feature>
<comment type="similarity">
    <text evidence="4">Belongs to the CRWN family.</text>
</comment>
<feature type="coiled-coil region" evidence="5">
    <location>
        <begin position="187"/>
        <end position="284"/>
    </location>
</feature>
<reference evidence="8" key="2">
    <citation type="submission" date="2025-08" db="UniProtKB">
        <authorList>
            <consortium name="RefSeq"/>
        </authorList>
    </citation>
    <scope>IDENTIFICATION</scope>
    <source>
        <tissue evidence="8">Leaf</tissue>
    </source>
</reference>
<dbReference type="GO" id="GO:0006997">
    <property type="term" value="P:nucleus organization"/>
    <property type="evidence" value="ECO:0007669"/>
    <property type="project" value="InterPro"/>
</dbReference>
<feature type="region of interest" description="Disordered" evidence="6">
    <location>
        <begin position="999"/>
        <end position="1106"/>
    </location>
</feature>
<feature type="coiled-coil region" evidence="5">
    <location>
        <begin position="647"/>
        <end position="759"/>
    </location>
</feature>
<evidence type="ECO:0000313" key="8">
    <source>
        <dbReference type="RefSeq" id="XP_021862951.1"/>
    </source>
</evidence>
<dbReference type="GeneID" id="110801845"/>
<organism evidence="7 8">
    <name type="scientific">Spinacia oleracea</name>
    <name type="common">Spinach</name>
    <dbReference type="NCBI Taxonomy" id="3562"/>
    <lineage>
        <taxon>Eukaryota</taxon>
        <taxon>Viridiplantae</taxon>
        <taxon>Streptophyta</taxon>
        <taxon>Embryophyta</taxon>
        <taxon>Tracheophyta</taxon>
        <taxon>Spermatophyta</taxon>
        <taxon>Magnoliopsida</taxon>
        <taxon>eudicotyledons</taxon>
        <taxon>Gunneridae</taxon>
        <taxon>Pentapetalae</taxon>
        <taxon>Caryophyllales</taxon>
        <taxon>Chenopodiaceae</taxon>
        <taxon>Chenopodioideae</taxon>
        <taxon>Anserineae</taxon>
        <taxon>Spinacia</taxon>
    </lineage>
</organism>
<feature type="region of interest" description="Disordered" evidence="6">
    <location>
        <begin position="1173"/>
        <end position="1236"/>
    </location>
</feature>
<feature type="compositionally biased region" description="Basic and acidic residues" evidence="6">
    <location>
        <begin position="1007"/>
        <end position="1018"/>
    </location>
</feature>
<accession>A0A9R0J8N1</accession>
<feature type="compositionally biased region" description="Polar residues" evidence="6">
    <location>
        <begin position="1041"/>
        <end position="1050"/>
    </location>
</feature>
<reference evidence="7" key="1">
    <citation type="journal article" date="2021" name="Nat. Commun.">
        <title>Genomic analyses provide insights into spinach domestication and the genetic basis of agronomic traits.</title>
        <authorList>
            <person name="Cai X."/>
            <person name="Sun X."/>
            <person name="Xu C."/>
            <person name="Sun H."/>
            <person name="Wang X."/>
            <person name="Ge C."/>
            <person name="Zhang Z."/>
            <person name="Wang Q."/>
            <person name="Fei Z."/>
            <person name="Jiao C."/>
            <person name="Wang Q."/>
        </authorList>
    </citation>
    <scope>NUCLEOTIDE SEQUENCE [LARGE SCALE GENOMIC DNA]</scope>
    <source>
        <strain evidence="7">cv. Varoflay</strain>
    </source>
</reference>
<dbReference type="InterPro" id="IPR040418">
    <property type="entry name" value="CRWN"/>
</dbReference>
<keyword evidence="7" id="KW-1185">Reference proteome</keyword>
<evidence type="ECO:0000256" key="5">
    <source>
        <dbReference type="SAM" id="Coils"/>
    </source>
</evidence>
<evidence type="ECO:0000256" key="4">
    <source>
        <dbReference type="ARBA" id="ARBA00024208"/>
    </source>
</evidence>